<accession>A0ABW5TRY7</accession>
<dbReference type="SUPFAM" id="SSF53137">
    <property type="entry name" value="Translational machinery components"/>
    <property type="match status" value="1"/>
</dbReference>
<organism evidence="1 2">
    <name type="scientific">Pedobacter alpinus</name>
    <dbReference type="NCBI Taxonomy" id="1590643"/>
    <lineage>
        <taxon>Bacteria</taxon>
        <taxon>Pseudomonadati</taxon>
        <taxon>Bacteroidota</taxon>
        <taxon>Sphingobacteriia</taxon>
        <taxon>Sphingobacteriales</taxon>
        <taxon>Sphingobacteriaceae</taxon>
        <taxon>Pedobacter</taxon>
    </lineage>
</organism>
<dbReference type="InterPro" id="IPR042226">
    <property type="entry name" value="eFR1_2_sf"/>
</dbReference>
<proteinExistence type="predicted"/>
<reference evidence="2" key="1">
    <citation type="journal article" date="2019" name="Int. J. Syst. Evol. Microbiol.">
        <title>The Global Catalogue of Microorganisms (GCM) 10K type strain sequencing project: providing services to taxonomists for standard genome sequencing and annotation.</title>
        <authorList>
            <consortium name="The Broad Institute Genomics Platform"/>
            <consortium name="The Broad Institute Genome Sequencing Center for Infectious Disease"/>
            <person name="Wu L."/>
            <person name="Ma J."/>
        </authorList>
    </citation>
    <scope>NUCLEOTIDE SEQUENCE [LARGE SCALE GENOMIC DNA]</scope>
    <source>
        <strain evidence="2">KCTC 42456</strain>
    </source>
</reference>
<name>A0ABW5TRY7_9SPHI</name>
<comment type="caution">
    <text evidence="1">The sequence shown here is derived from an EMBL/GenBank/DDBJ whole genome shotgun (WGS) entry which is preliminary data.</text>
</comment>
<protein>
    <recommendedName>
        <fullName evidence="3">Host attachment protein</fullName>
    </recommendedName>
</protein>
<evidence type="ECO:0000313" key="1">
    <source>
        <dbReference type="EMBL" id="MFD2731866.1"/>
    </source>
</evidence>
<dbReference type="RefSeq" id="WP_379043466.1">
    <property type="nucleotide sequence ID" value="NZ_JBHSKW010000032.1"/>
</dbReference>
<gene>
    <name evidence="1" type="ORF">ACFSSE_09115</name>
</gene>
<evidence type="ECO:0000313" key="2">
    <source>
        <dbReference type="Proteomes" id="UP001597546"/>
    </source>
</evidence>
<dbReference type="EMBL" id="JBHULV010000028">
    <property type="protein sequence ID" value="MFD2731866.1"/>
    <property type="molecule type" value="Genomic_DNA"/>
</dbReference>
<sequence>METKKTLGIWLDHSTANLLDLNKENSNIIESEFTYDTKQEALSRSEDIMHNKEQQMQESFYKDIAEKILNYKHVLLFGPTNAKLELKNFLDKDSKFKDIQIDVEAADKMTDHERKTFVKNHFKN</sequence>
<keyword evidence="2" id="KW-1185">Reference proteome</keyword>
<evidence type="ECO:0008006" key="3">
    <source>
        <dbReference type="Google" id="ProtNLM"/>
    </source>
</evidence>
<dbReference type="Gene3D" id="3.30.420.60">
    <property type="entry name" value="eRF1 domain 2"/>
    <property type="match status" value="1"/>
</dbReference>
<dbReference type="Proteomes" id="UP001597546">
    <property type="component" value="Unassembled WGS sequence"/>
</dbReference>